<feature type="compositionally biased region" description="Basic and acidic residues" evidence="4">
    <location>
        <begin position="521"/>
        <end position="531"/>
    </location>
</feature>
<dbReference type="CDD" id="cd20406">
    <property type="entry name" value="Tudor_Agenet_AtDUF_rpt2_4"/>
    <property type="match status" value="2"/>
</dbReference>
<dbReference type="PANTHER" id="PTHR31917:SF153">
    <property type="entry name" value="DUF724 DOMAIN-CONTAINING PROTEIN 3-RELATED"/>
    <property type="match status" value="1"/>
</dbReference>
<organism evidence="6 7">
    <name type="scientific">Lactuca sativa</name>
    <name type="common">Garden lettuce</name>
    <dbReference type="NCBI Taxonomy" id="4236"/>
    <lineage>
        <taxon>Eukaryota</taxon>
        <taxon>Viridiplantae</taxon>
        <taxon>Streptophyta</taxon>
        <taxon>Embryophyta</taxon>
        <taxon>Tracheophyta</taxon>
        <taxon>Spermatophyta</taxon>
        <taxon>Magnoliopsida</taxon>
        <taxon>eudicotyledons</taxon>
        <taxon>Gunneridae</taxon>
        <taxon>Pentapetalae</taxon>
        <taxon>asterids</taxon>
        <taxon>campanulids</taxon>
        <taxon>Asterales</taxon>
        <taxon>Asteraceae</taxon>
        <taxon>Cichorioideae</taxon>
        <taxon>Cichorieae</taxon>
        <taxon>Lactucinae</taxon>
        <taxon>Lactuca</taxon>
    </lineage>
</organism>
<sequence length="1009" mass="112471">MDQRHPHYFLTKGSQVEVSSDEDGFNGAWFVATVIHPPPSISTTKKTKSLNHHTNNNLVYVEYHNLISEDGSSRRLREYANVSYVRPSPNPDPNAAAPHFQLNDLVDAFYRDGWWTGVITTVVDSSNFVVAFQNPPDQIQFNSSDLRVHRRWDGGRWVQPEIQRTAGLMFTVGKKVEVCFEGENLRDVWFPATVVENSGNNSFLVEYQQPGIGDEATVHKVTVDYLHIRPSPPHLRDKNFVLLEKVDAYSDFGWWSGVVTKELAGNRYNVFFKHTKKEREFDCSRVRPHMDWKGGKWFTTSQVFISSFTWLTSLLSFQLNESSVRTIPSEYMGKRCNKRNASFTTCNNIMNECDSMAPEASSLSLFTNHSKQIEQTTPKQSIVETSIAKRTKQTDLDSNDKNSLPFRRLENEIRSDYPSLSSKKTNGSPVGQSEGLDTEVSIINDQAFGKTENLSHGKKVRSKRGKGVELKTPTTDSSRKKGRLETELIAEESCIRGEGVNKDFSGAKEDPVPVKTSSQENVEKDVTKDLTECNGNGMTVSEEKKLEVLNVAEGERKEASPCVGLAPLTVVDKKKSVSSSVDGSVTEGKEGEAETVAPTPTPKRKRGRPPKLQATSLETPVAAAVAVAVNDEIEKEGVGVGPPEMESGQRSASSVTKPLEKLPAEDNNDVQNLENTSSNNKQQLPNENVQVQPQPQPQLQEGKKYSSMKGKRGKRRTISINSESPPTEDCREKKADKVKDDILNSPTPTRNVEAASVGKSVSDDQPLSRWLVQSPSVDGHGTEGTGSVEQPRERERDMESEMMIVTSPAAAASGLGFCDGLPFMISSPTLWKTIESMDALRKIPQKPHFRPLEGMKESGREGLAIGSMVTFSTVVDRTCALRFEDPRSAIEECLETLAELEPHGFQVDLIRDRLTQLLLIKDKQEDLQQQLLSQQNLEEAHMEQIKLDAEIDEIDTEITQLEERRRQLLSTKEKHDSHMALTKAAGDRLHQQLGVVGTEFHLLAAASFF</sequence>
<feature type="region of interest" description="Disordered" evidence="4">
    <location>
        <begin position="635"/>
        <end position="794"/>
    </location>
</feature>
<evidence type="ECO:0000256" key="4">
    <source>
        <dbReference type="SAM" id="MobiDB-lite"/>
    </source>
</evidence>
<feature type="region of interest" description="Disordered" evidence="4">
    <location>
        <begin position="374"/>
        <end position="437"/>
    </location>
</feature>
<feature type="region of interest" description="Disordered" evidence="4">
    <location>
        <begin position="500"/>
        <end position="539"/>
    </location>
</feature>
<dbReference type="InterPro" id="IPR008395">
    <property type="entry name" value="Agenet-like_dom"/>
</dbReference>
<feature type="compositionally biased region" description="Basic residues" evidence="4">
    <location>
        <begin position="456"/>
        <end position="465"/>
    </location>
</feature>
<dbReference type="Pfam" id="PF05641">
    <property type="entry name" value="Agenet"/>
    <property type="match status" value="3"/>
</dbReference>
<evidence type="ECO:0000256" key="1">
    <source>
        <dbReference type="ARBA" id="ARBA00022448"/>
    </source>
</evidence>
<dbReference type="CDD" id="cd20405">
    <property type="entry name" value="Tudor_Agenet_AtDUF_rpt1_3"/>
    <property type="match status" value="2"/>
</dbReference>
<keyword evidence="2" id="KW-0341">Growth regulation</keyword>
<evidence type="ECO:0000313" key="7">
    <source>
        <dbReference type="Proteomes" id="UP000235145"/>
    </source>
</evidence>
<keyword evidence="1" id="KW-0813">Transport</keyword>
<feature type="coiled-coil region" evidence="3">
    <location>
        <begin position="920"/>
        <end position="971"/>
    </location>
</feature>
<dbReference type="InterPro" id="IPR014002">
    <property type="entry name" value="Agenet_dom_plant"/>
</dbReference>
<feature type="compositionally biased region" description="Polar residues" evidence="4">
    <location>
        <begin position="418"/>
        <end position="431"/>
    </location>
</feature>
<proteinExistence type="predicted"/>
<feature type="compositionally biased region" description="Basic and acidic residues" evidence="4">
    <location>
        <begin position="728"/>
        <end position="742"/>
    </location>
</feature>
<feature type="domain" description="Agenet" evidence="5">
    <location>
        <begin position="168"/>
        <end position="236"/>
    </location>
</feature>
<feature type="domain" description="Agenet" evidence="5">
    <location>
        <begin position="98"/>
        <end position="154"/>
    </location>
</feature>
<dbReference type="Proteomes" id="UP000235145">
    <property type="component" value="Unassembled WGS sequence"/>
</dbReference>
<keyword evidence="3" id="KW-0175">Coiled coil</keyword>
<dbReference type="EMBL" id="NBSK02000008">
    <property type="protein sequence ID" value="KAJ0190721.1"/>
    <property type="molecule type" value="Genomic_DNA"/>
</dbReference>
<protein>
    <recommendedName>
        <fullName evidence="5">Agenet domain-containing protein</fullName>
    </recommendedName>
</protein>
<feature type="domain" description="Agenet" evidence="5">
    <location>
        <begin position="238"/>
        <end position="294"/>
    </location>
</feature>
<dbReference type="Pfam" id="PF05266">
    <property type="entry name" value="DUF724"/>
    <property type="match status" value="1"/>
</dbReference>
<dbReference type="AlphaFoldDB" id="A0A9R1UPU0"/>
<dbReference type="InterPro" id="IPR007930">
    <property type="entry name" value="DUF724"/>
</dbReference>
<keyword evidence="7" id="KW-1185">Reference proteome</keyword>
<dbReference type="PANTHER" id="PTHR31917">
    <property type="entry name" value="AGENET DOMAIN-CONTAINING PROTEIN-RELATED"/>
    <property type="match status" value="1"/>
</dbReference>
<feature type="compositionally biased region" description="Polar residues" evidence="4">
    <location>
        <begin position="374"/>
        <end position="384"/>
    </location>
</feature>
<feature type="compositionally biased region" description="Low complexity" evidence="4">
    <location>
        <begin position="682"/>
        <end position="700"/>
    </location>
</feature>
<evidence type="ECO:0000313" key="6">
    <source>
        <dbReference type="EMBL" id="KAJ0190721.1"/>
    </source>
</evidence>
<accession>A0A9R1UPU0</accession>
<comment type="caution">
    <text evidence="6">The sequence shown here is derived from an EMBL/GenBank/DDBJ whole genome shotgun (WGS) entry which is preliminary data.</text>
</comment>
<name>A0A9R1UPU0_LACSA</name>
<feature type="region of interest" description="Disordered" evidence="4">
    <location>
        <begin position="449"/>
        <end position="482"/>
    </location>
</feature>
<gene>
    <name evidence="6" type="ORF">LSAT_V11C800454460</name>
</gene>
<feature type="compositionally biased region" description="Basic and acidic residues" evidence="4">
    <location>
        <begin position="500"/>
        <end position="512"/>
    </location>
</feature>
<evidence type="ECO:0000256" key="2">
    <source>
        <dbReference type="ARBA" id="ARBA00022604"/>
    </source>
</evidence>
<dbReference type="SMART" id="SM00743">
    <property type="entry name" value="Agenet"/>
    <property type="match status" value="4"/>
</dbReference>
<feature type="compositionally biased region" description="Polar residues" evidence="4">
    <location>
        <begin position="669"/>
        <end position="681"/>
    </location>
</feature>
<reference evidence="6 7" key="1">
    <citation type="journal article" date="2017" name="Nat. Commun.">
        <title>Genome assembly with in vitro proximity ligation data and whole-genome triplication in lettuce.</title>
        <authorList>
            <person name="Reyes-Chin-Wo S."/>
            <person name="Wang Z."/>
            <person name="Yang X."/>
            <person name="Kozik A."/>
            <person name="Arikit S."/>
            <person name="Song C."/>
            <person name="Xia L."/>
            <person name="Froenicke L."/>
            <person name="Lavelle D.O."/>
            <person name="Truco M.J."/>
            <person name="Xia R."/>
            <person name="Zhu S."/>
            <person name="Xu C."/>
            <person name="Xu H."/>
            <person name="Xu X."/>
            <person name="Cox K."/>
            <person name="Korf I."/>
            <person name="Meyers B.C."/>
            <person name="Michelmore R.W."/>
        </authorList>
    </citation>
    <scope>NUCLEOTIDE SEQUENCE [LARGE SCALE GENOMIC DNA]</scope>
    <source>
        <strain evidence="7">cv. Salinas</strain>
        <tissue evidence="6">Seedlings</tissue>
    </source>
</reference>
<feature type="domain" description="Agenet" evidence="5">
    <location>
        <begin position="8"/>
        <end position="93"/>
    </location>
</feature>
<feature type="region of interest" description="Disordered" evidence="4">
    <location>
        <begin position="571"/>
        <end position="621"/>
    </location>
</feature>
<evidence type="ECO:0000256" key="3">
    <source>
        <dbReference type="SAM" id="Coils"/>
    </source>
</evidence>
<evidence type="ECO:0000259" key="5">
    <source>
        <dbReference type="SMART" id="SM00743"/>
    </source>
</evidence>